<sequence>MHSNVAALSNTIKKLPKTIAYYNETKFGVNILYDLARKGSSIVPPKRWPLQVFYKLLDFTGVNRYIIYKEVTTVKISRREYIQKLIEEHSKNDAEPLCNEIVTKFF</sequence>
<organism evidence="1">
    <name type="scientific">Lepeophtheirus salmonis</name>
    <name type="common">Salmon louse</name>
    <name type="synonym">Caligus salmonis</name>
    <dbReference type="NCBI Taxonomy" id="72036"/>
    <lineage>
        <taxon>Eukaryota</taxon>
        <taxon>Metazoa</taxon>
        <taxon>Ecdysozoa</taxon>
        <taxon>Arthropoda</taxon>
        <taxon>Crustacea</taxon>
        <taxon>Multicrustacea</taxon>
        <taxon>Hexanauplia</taxon>
        <taxon>Copepoda</taxon>
        <taxon>Siphonostomatoida</taxon>
        <taxon>Caligidae</taxon>
        <taxon>Lepeophtheirus</taxon>
    </lineage>
</organism>
<reference evidence="1" key="1">
    <citation type="submission" date="2014-05" db="EMBL/GenBank/DDBJ databases">
        <authorList>
            <person name="Chronopoulou M."/>
        </authorList>
    </citation>
    <scope>NUCLEOTIDE SEQUENCE</scope>
    <source>
        <tissue evidence="1">Whole organism</tissue>
    </source>
</reference>
<protein>
    <submittedName>
        <fullName evidence="1">PiggyBac transposable elementderived protein 4like [Megachile rotundata]</fullName>
    </submittedName>
</protein>
<evidence type="ECO:0000313" key="1">
    <source>
        <dbReference type="EMBL" id="CDW26952.1"/>
    </source>
</evidence>
<name>A0A0K2TMX2_LEPSM</name>
<accession>A0A0K2TMX2</accession>
<dbReference type="AlphaFoldDB" id="A0A0K2TMX2"/>
<dbReference type="EMBL" id="HACA01009591">
    <property type="protein sequence ID" value="CDW26952.1"/>
    <property type="molecule type" value="Transcribed_RNA"/>
</dbReference>
<dbReference type="OrthoDB" id="6369221at2759"/>
<proteinExistence type="predicted"/>